<protein>
    <submittedName>
        <fullName evidence="3">Zinc knuckle family protein</fullName>
    </submittedName>
</protein>
<dbReference type="PaxDb" id="4113-PGSC0003DMT400088264"/>
<keyword evidence="1" id="KW-0863">Zinc-finger</keyword>
<dbReference type="EnsemblPlants" id="PGSC0003DMT400088264">
    <property type="protein sequence ID" value="PGSC0003DMT400088264"/>
    <property type="gene ID" value="PGSC0003DMG400037835"/>
</dbReference>
<dbReference type="PROSITE" id="PS50158">
    <property type="entry name" value="ZF_CCHC"/>
    <property type="match status" value="1"/>
</dbReference>
<dbReference type="InterPro" id="IPR001878">
    <property type="entry name" value="Znf_CCHC"/>
</dbReference>
<dbReference type="GO" id="GO:0003676">
    <property type="term" value="F:nucleic acid binding"/>
    <property type="evidence" value="ECO:0007669"/>
    <property type="project" value="InterPro"/>
</dbReference>
<sequence length="210" mass="24240">MKNRSRRELTKIKCYKCGKFGHIAPNCKLKKLKTLELDEDIHEKIYSFLYTSGSEFDYDDNDSESGFEIDQLDSSGNTRSAIIDACKCRGDICSCENDEFYKLQSQFEDMNINTITSDNVIELLKEVTDNNFREKIIQLAVYNSTSSSKSIEKLKNDFEFDYSALYSLSEVNNRLAKPLVIIRDTSFDGLKREIENLKNEINNNNNNNNI</sequence>
<evidence type="ECO:0000313" key="3">
    <source>
        <dbReference type="EnsemblPlants" id="PGSC0003DMT400088264"/>
    </source>
</evidence>
<reference evidence="3" key="2">
    <citation type="submission" date="2015-06" db="UniProtKB">
        <authorList>
            <consortium name="EnsemblPlants"/>
        </authorList>
    </citation>
    <scope>IDENTIFICATION</scope>
    <source>
        <strain evidence="3">DM1-3 516 R44</strain>
    </source>
</reference>
<name>M1DFK9_SOLTU</name>
<dbReference type="SUPFAM" id="SSF57756">
    <property type="entry name" value="Retrovirus zinc finger-like domains"/>
    <property type="match status" value="1"/>
</dbReference>
<dbReference type="GO" id="GO:0008270">
    <property type="term" value="F:zinc ion binding"/>
    <property type="evidence" value="ECO:0007669"/>
    <property type="project" value="UniProtKB-KW"/>
</dbReference>
<proteinExistence type="predicted"/>
<dbReference type="SMART" id="SM00343">
    <property type="entry name" value="ZnF_C2HC"/>
    <property type="match status" value="1"/>
</dbReference>
<dbReference type="InParanoid" id="M1DFK9"/>
<dbReference type="InterPro" id="IPR036875">
    <property type="entry name" value="Znf_CCHC_sf"/>
</dbReference>
<dbReference type="Pfam" id="PF00098">
    <property type="entry name" value="zf-CCHC"/>
    <property type="match status" value="1"/>
</dbReference>
<dbReference type="HOGENOM" id="CLU_1312064_0_0_1"/>
<reference evidence="4" key="1">
    <citation type="journal article" date="2011" name="Nature">
        <title>Genome sequence and analysis of the tuber crop potato.</title>
        <authorList>
            <consortium name="The Potato Genome Sequencing Consortium"/>
        </authorList>
    </citation>
    <scope>NUCLEOTIDE SEQUENCE [LARGE SCALE GENOMIC DNA]</scope>
    <source>
        <strain evidence="4">cv. DM1-3 516 R44</strain>
    </source>
</reference>
<organism evidence="3 4">
    <name type="scientific">Solanum tuberosum</name>
    <name type="common">Potato</name>
    <dbReference type="NCBI Taxonomy" id="4113"/>
    <lineage>
        <taxon>Eukaryota</taxon>
        <taxon>Viridiplantae</taxon>
        <taxon>Streptophyta</taxon>
        <taxon>Embryophyta</taxon>
        <taxon>Tracheophyta</taxon>
        <taxon>Spermatophyta</taxon>
        <taxon>Magnoliopsida</taxon>
        <taxon>eudicotyledons</taxon>
        <taxon>Gunneridae</taxon>
        <taxon>Pentapetalae</taxon>
        <taxon>asterids</taxon>
        <taxon>lamiids</taxon>
        <taxon>Solanales</taxon>
        <taxon>Solanaceae</taxon>
        <taxon>Solanoideae</taxon>
        <taxon>Solaneae</taxon>
        <taxon>Solanum</taxon>
    </lineage>
</organism>
<dbReference type="AlphaFoldDB" id="M1DFK9"/>
<evidence type="ECO:0000256" key="1">
    <source>
        <dbReference type="PROSITE-ProRule" id="PRU00047"/>
    </source>
</evidence>
<feature type="domain" description="CCHC-type" evidence="2">
    <location>
        <begin position="13"/>
        <end position="28"/>
    </location>
</feature>
<dbReference type="Gene3D" id="4.10.60.10">
    <property type="entry name" value="Zinc finger, CCHC-type"/>
    <property type="match status" value="1"/>
</dbReference>
<keyword evidence="1" id="KW-0862">Zinc</keyword>
<dbReference type="Proteomes" id="UP000011115">
    <property type="component" value="Unassembled WGS sequence"/>
</dbReference>
<accession>M1DFK9</accession>
<dbReference type="Gramene" id="PGSC0003DMT400088264">
    <property type="protein sequence ID" value="PGSC0003DMT400088264"/>
    <property type="gene ID" value="PGSC0003DMG400037835"/>
</dbReference>
<keyword evidence="1" id="KW-0479">Metal-binding</keyword>
<dbReference type="eggNOG" id="ENOG502QWP8">
    <property type="taxonomic scope" value="Eukaryota"/>
</dbReference>
<evidence type="ECO:0000259" key="2">
    <source>
        <dbReference type="PROSITE" id="PS50158"/>
    </source>
</evidence>
<evidence type="ECO:0000313" key="4">
    <source>
        <dbReference type="Proteomes" id="UP000011115"/>
    </source>
</evidence>
<keyword evidence="4" id="KW-1185">Reference proteome</keyword>